<dbReference type="PROSITE" id="PS51934">
    <property type="entry name" value="LRAT"/>
    <property type="match status" value="1"/>
</dbReference>
<protein>
    <recommendedName>
        <fullName evidence="7">LRAT domain-containing protein</fullName>
    </recommendedName>
</protein>
<dbReference type="Proteomes" id="UP001195483">
    <property type="component" value="Unassembled WGS sequence"/>
</dbReference>
<keyword evidence="6" id="KW-0472">Membrane</keyword>
<dbReference type="PANTHER" id="PTHR13943">
    <property type="entry name" value="HRAS-LIKE SUPPRESSOR - RELATED"/>
    <property type="match status" value="1"/>
</dbReference>
<sequence>MPGRKSVKYSKSKRKLDSLYKHHAIIKEVIQRSGQEVRLSLIHHTKINNEKKIVETEEIYDLTFAELYVVEYKNPGYSPDEIVRRAESEREHWGTGNFSKYDLFTNNCEHFATWCVVGEEESFQVQSIRDKAVAILMFIFEKASSVSRIILRLFINYFDEIVAGCTVAATAPATILAGSVVLYIAYCIYMNYRLYKQYKKKKTLCQSCFKSKRADLWSKLLTYIVTFGLLGVLSFIFLPLVPYITIPVILASLIISSGLYFGIPRLIRLFSESLFYCEKIEIKRVSQLKAGDVISINYRGFNRDVIVTEVQVEQEKTRGKICGVHSSGWLIFSVVAEEPFTIDLKKSKVLLLDCKNLQTYPLKEVVHRARQRIGETKWRLGSNRSIHLCYWAKVKLNGDFPNNECLCSETEEARNPTSNKQSSAYIGKREERNSTR</sequence>
<keyword evidence="4" id="KW-0443">Lipid metabolism</keyword>
<dbReference type="GO" id="GO:0016410">
    <property type="term" value="F:N-acyltransferase activity"/>
    <property type="evidence" value="ECO:0007669"/>
    <property type="project" value="TreeGrafter"/>
</dbReference>
<dbReference type="GO" id="GO:0008970">
    <property type="term" value="F:phospholipase A1 activity"/>
    <property type="evidence" value="ECO:0007669"/>
    <property type="project" value="TreeGrafter"/>
</dbReference>
<name>A0AAE0VGU4_9BIVA</name>
<evidence type="ECO:0000256" key="2">
    <source>
        <dbReference type="ARBA" id="ARBA00022679"/>
    </source>
</evidence>
<reference evidence="8" key="1">
    <citation type="journal article" date="2021" name="Genome Biol. Evol.">
        <title>A High-Quality Reference Genome for a Parasitic Bivalve with Doubly Uniparental Inheritance (Bivalvia: Unionida).</title>
        <authorList>
            <person name="Smith C.H."/>
        </authorList>
    </citation>
    <scope>NUCLEOTIDE SEQUENCE</scope>
    <source>
        <strain evidence="8">CHS0354</strain>
    </source>
</reference>
<feature type="region of interest" description="Disordered" evidence="5">
    <location>
        <begin position="411"/>
        <end position="436"/>
    </location>
</feature>
<keyword evidence="2" id="KW-0808">Transferase</keyword>
<accession>A0AAE0VGU4</accession>
<dbReference type="Pfam" id="PF04970">
    <property type="entry name" value="LRAT"/>
    <property type="match status" value="1"/>
</dbReference>
<dbReference type="GO" id="GO:0070292">
    <property type="term" value="P:N-acylphosphatidylethanolamine metabolic process"/>
    <property type="evidence" value="ECO:0007669"/>
    <property type="project" value="TreeGrafter"/>
</dbReference>
<evidence type="ECO:0000256" key="6">
    <source>
        <dbReference type="SAM" id="Phobius"/>
    </source>
</evidence>
<evidence type="ECO:0000256" key="4">
    <source>
        <dbReference type="ARBA" id="ARBA00023098"/>
    </source>
</evidence>
<evidence type="ECO:0000259" key="7">
    <source>
        <dbReference type="PROSITE" id="PS51934"/>
    </source>
</evidence>
<comment type="similarity">
    <text evidence="1">Belongs to the H-rev107 family.</text>
</comment>
<keyword evidence="6" id="KW-0812">Transmembrane</keyword>
<keyword evidence="9" id="KW-1185">Reference proteome</keyword>
<dbReference type="GO" id="GO:0004623">
    <property type="term" value="F:phospholipase A2 activity"/>
    <property type="evidence" value="ECO:0007669"/>
    <property type="project" value="TreeGrafter"/>
</dbReference>
<reference evidence="8" key="2">
    <citation type="journal article" date="2021" name="Genome Biol. Evol.">
        <title>Developing a high-quality reference genome for a parasitic bivalve with doubly uniparental inheritance (Bivalvia: Unionida).</title>
        <authorList>
            <person name="Smith C.H."/>
        </authorList>
    </citation>
    <scope>NUCLEOTIDE SEQUENCE</scope>
    <source>
        <strain evidence="8">CHS0354</strain>
        <tissue evidence="8">Mantle</tissue>
    </source>
</reference>
<feature type="domain" description="LRAT" evidence="7">
    <location>
        <begin position="12"/>
        <end position="124"/>
    </location>
</feature>
<dbReference type="Gene3D" id="3.90.1720.10">
    <property type="entry name" value="endopeptidase domain like (from Nostoc punctiforme)"/>
    <property type="match status" value="1"/>
</dbReference>
<organism evidence="8 9">
    <name type="scientific">Potamilus streckersoni</name>
    <dbReference type="NCBI Taxonomy" id="2493646"/>
    <lineage>
        <taxon>Eukaryota</taxon>
        <taxon>Metazoa</taxon>
        <taxon>Spiralia</taxon>
        <taxon>Lophotrochozoa</taxon>
        <taxon>Mollusca</taxon>
        <taxon>Bivalvia</taxon>
        <taxon>Autobranchia</taxon>
        <taxon>Heteroconchia</taxon>
        <taxon>Palaeoheterodonta</taxon>
        <taxon>Unionida</taxon>
        <taxon>Unionoidea</taxon>
        <taxon>Unionidae</taxon>
        <taxon>Ambleminae</taxon>
        <taxon>Lampsilini</taxon>
        <taxon>Potamilus</taxon>
    </lineage>
</organism>
<dbReference type="AlphaFoldDB" id="A0AAE0VGU4"/>
<evidence type="ECO:0000313" key="9">
    <source>
        <dbReference type="Proteomes" id="UP001195483"/>
    </source>
</evidence>
<evidence type="ECO:0000256" key="1">
    <source>
        <dbReference type="ARBA" id="ARBA00007824"/>
    </source>
</evidence>
<feature type="transmembrane region" description="Helical" evidence="6">
    <location>
        <begin position="244"/>
        <end position="263"/>
    </location>
</feature>
<feature type="compositionally biased region" description="Polar residues" evidence="5">
    <location>
        <begin position="415"/>
        <end position="424"/>
    </location>
</feature>
<dbReference type="InterPro" id="IPR051496">
    <property type="entry name" value="H-rev107_PLA/AT"/>
</dbReference>
<dbReference type="PANTHER" id="PTHR13943:SF77">
    <property type="entry name" value="LRAT DOMAIN-CONTAINING PROTEIN"/>
    <property type="match status" value="1"/>
</dbReference>
<comment type="caution">
    <text evidence="8">The sequence shown here is derived from an EMBL/GenBank/DDBJ whole genome shotgun (WGS) entry which is preliminary data.</text>
</comment>
<feature type="compositionally biased region" description="Basic and acidic residues" evidence="5">
    <location>
        <begin position="427"/>
        <end position="436"/>
    </location>
</feature>
<keyword evidence="3" id="KW-0378">Hydrolase</keyword>
<evidence type="ECO:0000256" key="5">
    <source>
        <dbReference type="SAM" id="MobiDB-lite"/>
    </source>
</evidence>
<feature type="transmembrane region" description="Helical" evidence="6">
    <location>
        <begin position="161"/>
        <end position="192"/>
    </location>
</feature>
<evidence type="ECO:0000313" key="8">
    <source>
        <dbReference type="EMBL" id="KAK3576362.1"/>
    </source>
</evidence>
<dbReference type="GO" id="GO:0005737">
    <property type="term" value="C:cytoplasm"/>
    <property type="evidence" value="ECO:0007669"/>
    <property type="project" value="TreeGrafter"/>
</dbReference>
<feature type="transmembrane region" description="Helical" evidence="6">
    <location>
        <begin position="220"/>
        <end position="238"/>
    </location>
</feature>
<feature type="non-terminal residue" evidence="8">
    <location>
        <position position="436"/>
    </location>
</feature>
<reference evidence="8" key="3">
    <citation type="submission" date="2023-05" db="EMBL/GenBank/DDBJ databases">
        <authorList>
            <person name="Smith C.H."/>
        </authorList>
    </citation>
    <scope>NUCLEOTIDE SEQUENCE</scope>
    <source>
        <strain evidence="8">CHS0354</strain>
        <tissue evidence="8">Mantle</tissue>
    </source>
</reference>
<proteinExistence type="inferred from homology"/>
<keyword evidence="6" id="KW-1133">Transmembrane helix</keyword>
<gene>
    <name evidence="8" type="ORF">CHS0354_039299</name>
</gene>
<evidence type="ECO:0000256" key="3">
    <source>
        <dbReference type="ARBA" id="ARBA00022801"/>
    </source>
</evidence>
<dbReference type="EMBL" id="JAEAOA010002300">
    <property type="protein sequence ID" value="KAK3576362.1"/>
    <property type="molecule type" value="Genomic_DNA"/>
</dbReference>
<dbReference type="InterPro" id="IPR007053">
    <property type="entry name" value="LRAT_dom"/>
</dbReference>